<reference evidence="1 2" key="1">
    <citation type="submission" date="2020-10" db="EMBL/GenBank/DDBJ databases">
        <title>Connecting structure to function with the recovery of over 1000 high-quality activated sludge metagenome-assembled genomes encoding full-length rRNA genes using long-read sequencing.</title>
        <authorList>
            <person name="Singleton C.M."/>
            <person name="Petriglieri F."/>
            <person name="Kristensen J.M."/>
            <person name="Kirkegaard R.H."/>
            <person name="Michaelsen T.Y."/>
            <person name="Andersen M.H."/>
            <person name="Karst S.M."/>
            <person name="Dueholm M.S."/>
            <person name="Nielsen P.H."/>
            <person name="Albertsen M."/>
        </authorList>
    </citation>
    <scope>NUCLEOTIDE SEQUENCE [LARGE SCALE GENOMIC DNA]</scope>
    <source>
        <strain evidence="1">Ribe_18-Q3-R11-54_MAXAC.273</strain>
    </source>
</reference>
<dbReference type="AlphaFoldDB" id="A0A9D7SV47"/>
<dbReference type="Proteomes" id="UP000808337">
    <property type="component" value="Unassembled WGS sequence"/>
</dbReference>
<gene>
    <name evidence="1" type="ORF">IPP15_16025</name>
</gene>
<evidence type="ECO:0000313" key="1">
    <source>
        <dbReference type="EMBL" id="MBK9983850.1"/>
    </source>
</evidence>
<dbReference type="EMBL" id="JADKGY010000028">
    <property type="protein sequence ID" value="MBK9983850.1"/>
    <property type="molecule type" value="Genomic_DNA"/>
</dbReference>
<sequence length="272" mass="30288">MEMQGAPLGTEQIKANLAAQFSRAQKYFNAQMVRLDKETQRRIDAGEIKLQDQAVFHRAVVRGGTGNSSVHLLRPDNKKREGISRFNGVFLPKTSNMVIAAIGIRYGMYVVEAPDVLYTADDDIENAYAALASYHSQAMFPNVDTLQFDRVYDPQNREFLNMVPSALRSATVYISVEGKVICAMMLDEFLIASWNAPGGLKSSAALPLECLQFLREEQPITIEIRHPQTSKQLPATLQFISDDPNAPVGVVTRDVYHFLETTFYGPGTVPII</sequence>
<protein>
    <submittedName>
        <fullName evidence="1">Uncharacterized protein</fullName>
    </submittedName>
</protein>
<accession>A0A9D7SV47</accession>
<proteinExistence type="predicted"/>
<evidence type="ECO:0000313" key="2">
    <source>
        <dbReference type="Proteomes" id="UP000808337"/>
    </source>
</evidence>
<organism evidence="1 2">
    <name type="scientific">Candidatus Opimibacter skivensis</name>
    <dbReference type="NCBI Taxonomy" id="2982028"/>
    <lineage>
        <taxon>Bacteria</taxon>
        <taxon>Pseudomonadati</taxon>
        <taxon>Bacteroidota</taxon>
        <taxon>Saprospiria</taxon>
        <taxon>Saprospirales</taxon>
        <taxon>Saprospiraceae</taxon>
        <taxon>Candidatus Opimibacter</taxon>
    </lineage>
</organism>
<comment type="caution">
    <text evidence="1">The sequence shown here is derived from an EMBL/GenBank/DDBJ whole genome shotgun (WGS) entry which is preliminary data.</text>
</comment>
<name>A0A9D7SV47_9BACT</name>